<dbReference type="InterPro" id="IPR036412">
    <property type="entry name" value="HAD-like_sf"/>
</dbReference>
<dbReference type="PANTHER" id="PTHR43885">
    <property type="entry name" value="HALOACID DEHALOGENASE-LIKE HYDROLASE"/>
    <property type="match status" value="1"/>
</dbReference>
<dbReference type="Pfam" id="PF13419">
    <property type="entry name" value="HAD_2"/>
    <property type="match status" value="1"/>
</dbReference>
<dbReference type="NCBIfam" id="TIGR01549">
    <property type="entry name" value="HAD-SF-IA-v1"/>
    <property type="match status" value="1"/>
</dbReference>
<dbReference type="Proteomes" id="UP000029994">
    <property type="component" value="Unassembled WGS sequence"/>
</dbReference>
<dbReference type="STRING" id="29495.EA26_12505"/>
<dbReference type="eggNOG" id="COG0546">
    <property type="taxonomic scope" value="Bacteria"/>
</dbReference>
<dbReference type="InterPro" id="IPR006439">
    <property type="entry name" value="HAD-SF_hydro_IA"/>
</dbReference>
<dbReference type="RefSeq" id="WP_039427811.1">
    <property type="nucleotide sequence ID" value="NZ_CP061844.1"/>
</dbReference>
<name>A0A099LV10_9VIBR</name>
<reference evidence="1 2" key="1">
    <citation type="submission" date="2014-04" db="EMBL/GenBank/DDBJ databases">
        <title>Genome sequencing of Vibrio navarrensis strains.</title>
        <authorList>
            <person name="Gladney L.M."/>
            <person name="Katz L.S."/>
            <person name="Marino-Ramirez L."/>
            <person name="Jordan I.K."/>
        </authorList>
    </citation>
    <scope>NUCLEOTIDE SEQUENCE [LARGE SCALE GENOMIC DNA]</scope>
    <source>
        <strain evidence="1 2">ATCC 51183</strain>
    </source>
</reference>
<protein>
    <submittedName>
        <fullName evidence="1">Phosphatase</fullName>
    </submittedName>
</protein>
<proteinExistence type="predicted"/>
<accession>A0A099LV10</accession>
<evidence type="ECO:0000313" key="2">
    <source>
        <dbReference type="Proteomes" id="UP000029994"/>
    </source>
</evidence>
<dbReference type="Gene3D" id="3.40.50.1000">
    <property type="entry name" value="HAD superfamily/HAD-like"/>
    <property type="match status" value="1"/>
</dbReference>
<comment type="caution">
    <text evidence="1">The sequence shown here is derived from an EMBL/GenBank/DDBJ whole genome shotgun (WGS) entry which is preliminary data.</text>
</comment>
<sequence length="207" mass="22897">MEPITLEINQIRAVVFDLDNTLVTSSLDFVSMRQALGCPAQEDLLSFVDKLPDATQRAHAQHIILQHEMADAQSSTPLPGCHALLAFIKQRAWRCAIVTRNCLAASELKLAHNDIEVEKLITREHCAPKPDPEALLQLADQWQLQHHQVLYVGDYLYDLQAAKNANMPSCLVSNAQEKPYANQASITVAQLDDLLSYLQTALTASAG</sequence>
<dbReference type="InterPro" id="IPR041492">
    <property type="entry name" value="HAD_2"/>
</dbReference>
<dbReference type="PANTHER" id="PTHR43885:SF1">
    <property type="entry name" value="SUPERFAMILY HYDROLASE, PUTATIVE (AFU_ORTHOLOGUE AFUA_4G13290)-RELATED"/>
    <property type="match status" value="1"/>
</dbReference>
<dbReference type="GeneID" id="43683980"/>
<dbReference type="SFLD" id="SFLDS00003">
    <property type="entry name" value="Haloacid_Dehalogenase"/>
    <property type="match status" value="1"/>
</dbReference>
<keyword evidence="2" id="KW-1185">Reference proteome</keyword>
<dbReference type="SUPFAM" id="SSF56784">
    <property type="entry name" value="HAD-like"/>
    <property type="match status" value="1"/>
</dbReference>
<dbReference type="InterPro" id="IPR023214">
    <property type="entry name" value="HAD_sf"/>
</dbReference>
<dbReference type="Gene3D" id="1.10.260.80">
    <property type="match status" value="1"/>
</dbReference>
<dbReference type="EMBL" id="JMCG01000001">
    <property type="protein sequence ID" value="KGK12088.1"/>
    <property type="molecule type" value="Genomic_DNA"/>
</dbReference>
<dbReference type="SFLD" id="SFLDG01129">
    <property type="entry name" value="C1.5:_HAD__Beta-PGM__Phosphata"/>
    <property type="match status" value="1"/>
</dbReference>
<evidence type="ECO:0000313" key="1">
    <source>
        <dbReference type="EMBL" id="KGK12088.1"/>
    </source>
</evidence>
<dbReference type="AlphaFoldDB" id="A0A099LV10"/>
<gene>
    <name evidence="1" type="ORF">EA26_12505</name>
</gene>
<dbReference type="NCBIfam" id="TIGR01509">
    <property type="entry name" value="HAD-SF-IA-v3"/>
    <property type="match status" value="1"/>
</dbReference>
<organism evidence="1 2">
    <name type="scientific">Vibrio navarrensis</name>
    <dbReference type="NCBI Taxonomy" id="29495"/>
    <lineage>
        <taxon>Bacteria</taxon>
        <taxon>Pseudomonadati</taxon>
        <taxon>Pseudomonadota</taxon>
        <taxon>Gammaproteobacteria</taxon>
        <taxon>Vibrionales</taxon>
        <taxon>Vibrionaceae</taxon>
        <taxon>Vibrio</taxon>
    </lineage>
</organism>